<keyword evidence="3" id="KW-1185">Reference proteome</keyword>
<gene>
    <name evidence="2" type="ORF">E2C01_050780</name>
</gene>
<comment type="caution">
    <text evidence="2">The sequence shown here is derived from an EMBL/GenBank/DDBJ whole genome shotgun (WGS) entry which is preliminary data.</text>
</comment>
<dbReference type="EMBL" id="VSRR010014277">
    <property type="protein sequence ID" value="MPC56814.1"/>
    <property type="molecule type" value="Genomic_DNA"/>
</dbReference>
<proteinExistence type="predicted"/>
<evidence type="ECO:0000313" key="3">
    <source>
        <dbReference type="Proteomes" id="UP000324222"/>
    </source>
</evidence>
<reference evidence="2 3" key="1">
    <citation type="submission" date="2019-05" db="EMBL/GenBank/DDBJ databases">
        <title>Another draft genome of Portunus trituberculatus and its Hox gene families provides insights of decapod evolution.</title>
        <authorList>
            <person name="Jeong J.-H."/>
            <person name="Song I."/>
            <person name="Kim S."/>
            <person name="Choi T."/>
            <person name="Kim D."/>
            <person name="Ryu S."/>
            <person name="Kim W."/>
        </authorList>
    </citation>
    <scope>NUCLEOTIDE SEQUENCE [LARGE SCALE GENOMIC DNA]</scope>
    <source>
        <tissue evidence="2">Muscle</tissue>
    </source>
</reference>
<evidence type="ECO:0000313" key="2">
    <source>
        <dbReference type="EMBL" id="MPC56814.1"/>
    </source>
</evidence>
<dbReference type="AlphaFoldDB" id="A0A5B7GJW0"/>
<sequence>MEGKSQVGRIGKDSNSTPQHSLPPPHRSISPHAPPCVTLSTLSVTRLAIPVTLRPIQSPQHRTAHPKCPLLNTSRPTIVIPALLFSLR</sequence>
<name>A0A5B7GJW0_PORTR</name>
<feature type="region of interest" description="Disordered" evidence="1">
    <location>
        <begin position="1"/>
        <end position="35"/>
    </location>
</feature>
<dbReference type="Proteomes" id="UP000324222">
    <property type="component" value="Unassembled WGS sequence"/>
</dbReference>
<organism evidence="2 3">
    <name type="scientific">Portunus trituberculatus</name>
    <name type="common">Swimming crab</name>
    <name type="synonym">Neptunus trituberculatus</name>
    <dbReference type="NCBI Taxonomy" id="210409"/>
    <lineage>
        <taxon>Eukaryota</taxon>
        <taxon>Metazoa</taxon>
        <taxon>Ecdysozoa</taxon>
        <taxon>Arthropoda</taxon>
        <taxon>Crustacea</taxon>
        <taxon>Multicrustacea</taxon>
        <taxon>Malacostraca</taxon>
        <taxon>Eumalacostraca</taxon>
        <taxon>Eucarida</taxon>
        <taxon>Decapoda</taxon>
        <taxon>Pleocyemata</taxon>
        <taxon>Brachyura</taxon>
        <taxon>Eubrachyura</taxon>
        <taxon>Portunoidea</taxon>
        <taxon>Portunidae</taxon>
        <taxon>Portuninae</taxon>
        <taxon>Portunus</taxon>
    </lineage>
</organism>
<protein>
    <submittedName>
        <fullName evidence="2">Uncharacterized protein</fullName>
    </submittedName>
</protein>
<accession>A0A5B7GJW0</accession>
<evidence type="ECO:0000256" key="1">
    <source>
        <dbReference type="SAM" id="MobiDB-lite"/>
    </source>
</evidence>